<evidence type="ECO:0000259" key="3">
    <source>
        <dbReference type="PROSITE" id="PS50835"/>
    </source>
</evidence>
<feature type="compositionally biased region" description="Low complexity" evidence="1">
    <location>
        <begin position="419"/>
        <end position="434"/>
    </location>
</feature>
<comment type="caution">
    <text evidence="4">The sequence shown here is derived from an EMBL/GenBank/DDBJ whole genome shotgun (WGS) entry which is preliminary data.</text>
</comment>
<dbReference type="InterPro" id="IPR003599">
    <property type="entry name" value="Ig_sub"/>
</dbReference>
<evidence type="ECO:0000256" key="2">
    <source>
        <dbReference type="SAM" id="Phobius"/>
    </source>
</evidence>
<dbReference type="InterPro" id="IPR007110">
    <property type="entry name" value="Ig-like_dom"/>
</dbReference>
<keyword evidence="2" id="KW-0472">Membrane</keyword>
<dbReference type="Gene3D" id="2.60.40.10">
    <property type="entry name" value="Immunoglobulins"/>
    <property type="match status" value="1"/>
</dbReference>
<evidence type="ECO:0000313" key="5">
    <source>
        <dbReference type="Proteomes" id="UP001174909"/>
    </source>
</evidence>
<accession>A0AA35WMV0</accession>
<evidence type="ECO:0000256" key="1">
    <source>
        <dbReference type="SAM" id="MobiDB-lite"/>
    </source>
</evidence>
<organism evidence="4 5">
    <name type="scientific">Geodia barretti</name>
    <name type="common">Barrett's horny sponge</name>
    <dbReference type="NCBI Taxonomy" id="519541"/>
    <lineage>
        <taxon>Eukaryota</taxon>
        <taxon>Metazoa</taxon>
        <taxon>Porifera</taxon>
        <taxon>Demospongiae</taxon>
        <taxon>Heteroscleromorpha</taxon>
        <taxon>Tetractinellida</taxon>
        <taxon>Astrophorina</taxon>
        <taxon>Geodiidae</taxon>
        <taxon>Geodia</taxon>
    </lineage>
</organism>
<dbReference type="SUPFAM" id="SSF48726">
    <property type="entry name" value="Immunoglobulin"/>
    <property type="match status" value="2"/>
</dbReference>
<keyword evidence="2" id="KW-0812">Transmembrane</keyword>
<feature type="compositionally biased region" description="Basic and acidic residues" evidence="1">
    <location>
        <begin position="453"/>
        <end position="471"/>
    </location>
</feature>
<feature type="compositionally biased region" description="Acidic residues" evidence="1">
    <location>
        <begin position="577"/>
        <end position="586"/>
    </location>
</feature>
<feature type="domain" description="Ig-like" evidence="3">
    <location>
        <begin position="177"/>
        <end position="266"/>
    </location>
</feature>
<feature type="region of interest" description="Disordered" evidence="1">
    <location>
        <begin position="419"/>
        <end position="508"/>
    </location>
</feature>
<feature type="domain" description="Ig-like" evidence="3">
    <location>
        <begin position="78"/>
        <end position="159"/>
    </location>
</feature>
<dbReference type="InterPro" id="IPR013783">
    <property type="entry name" value="Ig-like_fold"/>
</dbReference>
<dbReference type="InterPro" id="IPR036179">
    <property type="entry name" value="Ig-like_dom_sf"/>
</dbReference>
<gene>
    <name evidence="4" type="ORF">GBAR_LOCUS12101</name>
</gene>
<evidence type="ECO:0000313" key="4">
    <source>
        <dbReference type="EMBL" id="CAI8020230.1"/>
    </source>
</evidence>
<sequence length="586" mass="63831">MAIVGQKLELECSITCLSQTYEWVNVTGGERIEVDGVTKGVLVISEDITSVAEVGGQMYECHCAEICEMFKIGVKPIPKLYTSVPVARLGSSVNITCMAESYPPANTVGNYLMRHPRDKDIDRLLLPGKNGVVHIISGASGNDSGEYECTVTVTLDEYSTPLQSDNVFANLVVYDPPTILGVKNFTLSEVGQSAILECNVSNTENDLNVWVNWTTSSGDRNIKDCVTFREGNVFYLLLHNASVGDYTCQLYSNYSALEPEDVKNASVLMKECPPTKGGVTKRGDRGTSALTIALVCLSILTLLLVVSVIGLVAGLVCLWRKHSTLKSSTSISGVRMTDVLERGESNATTTSNVESVHPQISVQESVTAEVGCQTESLQEEEPPEGHDLSSCLISEPNEHTDIQTVDSVVSVETEQKVLVSSSLSDSQPQPQSHLSESRASETFERQLSISESSPRDPEQVESESKSVKDDGVSLQPDTSQQKENKQAGKSVKYGETSDLQVSSPSHSISRFFMRSQSLNPGSPPKALLTGYEHSSLARRLSDLPRRPSLSRRNKNQEEKESLLPDKGKDPKFIVGGSEEEQHSDED</sequence>
<keyword evidence="5" id="KW-1185">Reference proteome</keyword>
<protein>
    <recommendedName>
        <fullName evidence="3">Ig-like domain-containing protein</fullName>
    </recommendedName>
</protein>
<feature type="transmembrane region" description="Helical" evidence="2">
    <location>
        <begin position="290"/>
        <end position="319"/>
    </location>
</feature>
<feature type="region of interest" description="Disordered" evidence="1">
    <location>
        <begin position="538"/>
        <end position="586"/>
    </location>
</feature>
<name>A0AA35WMV0_GEOBA</name>
<reference evidence="4" key="1">
    <citation type="submission" date="2023-03" db="EMBL/GenBank/DDBJ databases">
        <authorList>
            <person name="Steffen K."/>
            <person name="Cardenas P."/>
        </authorList>
    </citation>
    <scope>NUCLEOTIDE SEQUENCE</scope>
</reference>
<feature type="region of interest" description="Disordered" evidence="1">
    <location>
        <begin position="365"/>
        <end position="392"/>
    </location>
</feature>
<dbReference type="PROSITE" id="PS50835">
    <property type="entry name" value="IG_LIKE"/>
    <property type="match status" value="2"/>
</dbReference>
<proteinExistence type="predicted"/>
<feature type="compositionally biased region" description="Basic and acidic residues" evidence="1">
    <location>
        <begin position="435"/>
        <end position="444"/>
    </location>
</feature>
<feature type="compositionally biased region" description="Basic and acidic residues" evidence="1">
    <location>
        <begin position="554"/>
        <end position="571"/>
    </location>
</feature>
<dbReference type="AlphaFoldDB" id="A0AA35WMV0"/>
<dbReference type="EMBL" id="CASHTH010001811">
    <property type="protein sequence ID" value="CAI8020230.1"/>
    <property type="molecule type" value="Genomic_DNA"/>
</dbReference>
<dbReference type="Proteomes" id="UP001174909">
    <property type="component" value="Unassembled WGS sequence"/>
</dbReference>
<feature type="compositionally biased region" description="Polar residues" evidence="1">
    <location>
        <begin position="497"/>
        <end position="508"/>
    </location>
</feature>
<keyword evidence="2" id="KW-1133">Transmembrane helix</keyword>
<dbReference type="SMART" id="SM00409">
    <property type="entry name" value="IG"/>
    <property type="match status" value="2"/>
</dbReference>